<name>A0A1Q2GXD9_9GAMM</name>
<organism evidence="2 3">
    <name type="scientific">Pseudoalteromonas aliena</name>
    <dbReference type="NCBI Taxonomy" id="247523"/>
    <lineage>
        <taxon>Bacteria</taxon>
        <taxon>Pseudomonadati</taxon>
        <taxon>Pseudomonadota</taxon>
        <taxon>Gammaproteobacteria</taxon>
        <taxon>Alteromonadales</taxon>
        <taxon>Pseudoalteromonadaceae</taxon>
        <taxon>Pseudoalteromonas</taxon>
    </lineage>
</organism>
<sequence length="231" mass="26138">MSIVNMFRKEALRNQYKSSDIGKSLIKQPKIINNSIAALIAIFVFSFLVINVLTFSTKSSLDAKVSPEHYTPLIYNEVVVINKHFAIDGERVRKNQQLLTISKFDSNSKLEKEVIRSPSDGLFFHSLIEKNIIQPFEPLGYLLSTSSENELSFWISSNENMSINVNDHVTLIVNNDELKGIVTMVVGSNKNNKEQKVHLKLEANNYSKLSPTADIKILLTQQSEKVLNLIK</sequence>
<accession>A0A1Q2GXD9</accession>
<dbReference type="RefSeq" id="WP_077536487.1">
    <property type="nucleotide sequence ID" value="NZ_CANLYY010000057.1"/>
</dbReference>
<keyword evidence="1" id="KW-1133">Transmembrane helix</keyword>
<dbReference type="EMBL" id="CP019628">
    <property type="protein sequence ID" value="AQP99737.1"/>
    <property type="molecule type" value="Genomic_DNA"/>
</dbReference>
<proteinExistence type="predicted"/>
<dbReference type="KEGG" id="paln:B0W48_07985"/>
<gene>
    <name evidence="2" type="ORF">B0W48_07985</name>
</gene>
<keyword evidence="1" id="KW-0812">Transmembrane</keyword>
<evidence type="ECO:0008006" key="4">
    <source>
        <dbReference type="Google" id="ProtNLM"/>
    </source>
</evidence>
<dbReference type="AlphaFoldDB" id="A0A1Q2GXD9"/>
<evidence type="ECO:0000313" key="3">
    <source>
        <dbReference type="Proteomes" id="UP000188243"/>
    </source>
</evidence>
<reference evidence="2 3" key="1">
    <citation type="submission" date="2017-02" db="EMBL/GenBank/DDBJ databases">
        <title>Complete genome sequence of the cold-active Pseudoalteromonas aliena strain EH1 isolated from Arctic seawater.</title>
        <authorList>
            <person name="Kim E."/>
            <person name="Heo E."/>
            <person name="Kim H."/>
            <person name="Kim D."/>
        </authorList>
    </citation>
    <scope>NUCLEOTIDE SEQUENCE [LARGE SCALE GENOMIC DNA]</scope>
    <source>
        <strain evidence="2 3">EH1</strain>
    </source>
</reference>
<evidence type="ECO:0000313" key="2">
    <source>
        <dbReference type="EMBL" id="AQP99737.1"/>
    </source>
</evidence>
<keyword evidence="1" id="KW-0472">Membrane</keyword>
<protein>
    <recommendedName>
        <fullName evidence="4">HlyD family secretion protein</fullName>
    </recommendedName>
</protein>
<dbReference type="STRING" id="247523.B0W48_07985"/>
<feature type="transmembrane region" description="Helical" evidence="1">
    <location>
        <begin position="31"/>
        <end position="53"/>
    </location>
</feature>
<dbReference type="Proteomes" id="UP000188243">
    <property type="component" value="Chromosome"/>
</dbReference>
<evidence type="ECO:0000256" key="1">
    <source>
        <dbReference type="SAM" id="Phobius"/>
    </source>
</evidence>